<keyword evidence="8" id="KW-1185">Reference proteome</keyword>
<dbReference type="GO" id="GO:0005886">
    <property type="term" value="C:plasma membrane"/>
    <property type="evidence" value="ECO:0007669"/>
    <property type="project" value="UniProtKB-SubCell"/>
</dbReference>
<dbReference type="GO" id="GO:0015171">
    <property type="term" value="F:amino acid transmembrane transporter activity"/>
    <property type="evidence" value="ECO:0007669"/>
    <property type="project" value="TreeGrafter"/>
</dbReference>
<name>A0A5M6IW46_9PROT</name>
<dbReference type="Pfam" id="PF01810">
    <property type="entry name" value="LysE"/>
    <property type="match status" value="1"/>
</dbReference>
<keyword evidence="2" id="KW-1003">Cell membrane</keyword>
<organism evidence="7 8">
    <name type="scientific">Rhodovastum atsumiense</name>
    <dbReference type="NCBI Taxonomy" id="504468"/>
    <lineage>
        <taxon>Bacteria</taxon>
        <taxon>Pseudomonadati</taxon>
        <taxon>Pseudomonadota</taxon>
        <taxon>Alphaproteobacteria</taxon>
        <taxon>Acetobacterales</taxon>
        <taxon>Acetobacteraceae</taxon>
        <taxon>Rhodovastum</taxon>
    </lineage>
</organism>
<evidence type="ECO:0000256" key="4">
    <source>
        <dbReference type="ARBA" id="ARBA00022989"/>
    </source>
</evidence>
<keyword evidence="4 6" id="KW-1133">Transmembrane helix</keyword>
<evidence type="ECO:0000256" key="2">
    <source>
        <dbReference type="ARBA" id="ARBA00022475"/>
    </source>
</evidence>
<feature type="transmembrane region" description="Helical" evidence="6">
    <location>
        <begin position="76"/>
        <end position="93"/>
    </location>
</feature>
<feature type="transmembrane region" description="Helical" evidence="6">
    <location>
        <begin position="39"/>
        <end position="70"/>
    </location>
</feature>
<dbReference type="RefSeq" id="WP_150041239.1">
    <property type="nucleotide sequence ID" value="NZ_OW485601.1"/>
</dbReference>
<keyword evidence="3 6" id="KW-0812">Transmembrane</keyword>
<sequence length="205" mass="21121">MDLLALYLKAAGFGLAVAAPVGPMSVLCMRRSLTQGWQFGLATGLGIAVADAAYAVVAALGLASVSAFLLAYEQPLHLAAGLFLIWLGVKTFLTRDPGTSAEAGGAASVGTAFGSSLLLTLTNPPTIIMFAAIFTALAPRSGFDPLTALWTVAGVFSGSLLWWCGMVAVVSALRHAIGAKARRWIDRVAGVGLIAFGTVEVRRAV</sequence>
<protein>
    <submittedName>
        <fullName evidence="7">LysE family translocator</fullName>
    </submittedName>
</protein>
<feature type="transmembrane region" description="Helical" evidence="6">
    <location>
        <begin position="6"/>
        <end position="27"/>
    </location>
</feature>
<evidence type="ECO:0000256" key="6">
    <source>
        <dbReference type="SAM" id="Phobius"/>
    </source>
</evidence>
<dbReference type="EMBL" id="VWPK01000018">
    <property type="protein sequence ID" value="KAA5611698.1"/>
    <property type="molecule type" value="Genomic_DNA"/>
</dbReference>
<evidence type="ECO:0000256" key="5">
    <source>
        <dbReference type="ARBA" id="ARBA00023136"/>
    </source>
</evidence>
<comment type="caution">
    <text evidence="7">The sequence shown here is derived from an EMBL/GenBank/DDBJ whole genome shotgun (WGS) entry which is preliminary data.</text>
</comment>
<proteinExistence type="predicted"/>
<dbReference type="PANTHER" id="PTHR30086:SF20">
    <property type="entry name" value="ARGININE EXPORTER PROTEIN ARGO-RELATED"/>
    <property type="match status" value="1"/>
</dbReference>
<reference evidence="7 8" key="1">
    <citation type="submission" date="2019-09" db="EMBL/GenBank/DDBJ databases">
        <title>Genome sequence of Rhodovastum atsumiense, a diverse member of the Acetobacteraceae family of non-sulfur purple photosynthetic bacteria.</title>
        <authorList>
            <person name="Meyer T."/>
            <person name="Kyndt J."/>
        </authorList>
    </citation>
    <scope>NUCLEOTIDE SEQUENCE [LARGE SCALE GENOMIC DNA]</scope>
    <source>
        <strain evidence="7 8">DSM 21279</strain>
    </source>
</reference>
<accession>A0A5M6IW46</accession>
<evidence type="ECO:0000313" key="7">
    <source>
        <dbReference type="EMBL" id="KAA5611698.1"/>
    </source>
</evidence>
<dbReference type="Proteomes" id="UP000325255">
    <property type="component" value="Unassembled WGS sequence"/>
</dbReference>
<evidence type="ECO:0000313" key="8">
    <source>
        <dbReference type="Proteomes" id="UP000325255"/>
    </source>
</evidence>
<evidence type="ECO:0000256" key="1">
    <source>
        <dbReference type="ARBA" id="ARBA00004651"/>
    </source>
</evidence>
<dbReference type="PANTHER" id="PTHR30086">
    <property type="entry name" value="ARGININE EXPORTER PROTEIN ARGO"/>
    <property type="match status" value="1"/>
</dbReference>
<feature type="transmembrane region" description="Helical" evidence="6">
    <location>
        <begin position="105"/>
        <end position="137"/>
    </location>
</feature>
<feature type="transmembrane region" description="Helical" evidence="6">
    <location>
        <begin position="149"/>
        <end position="173"/>
    </location>
</feature>
<keyword evidence="5 6" id="KW-0472">Membrane</keyword>
<dbReference type="InterPro" id="IPR001123">
    <property type="entry name" value="LeuE-type"/>
</dbReference>
<gene>
    <name evidence="7" type="ORF">F1189_12945</name>
</gene>
<dbReference type="AlphaFoldDB" id="A0A5M6IW46"/>
<comment type="subcellular location">
    <subcellularLocation>
        <location evidence="1">Cell membrane</location>
        <topology evidence="1">Multi-pass membrane protein</topology>
    </subcellularLocation>
</comment>
<dbReference type="OrthoDB" id="7874789at2"/>
<evidence type="ECO:0000256" key="3">
    <source>
        <dbReference type="ARBA" id="ARBA00022692"/>
    </source>
</evidence>